<accession>A0ACB8UFZ8</accession>
<proteinExistence type="predicted"/>
<evidence type="ECO:0000313" key="1">
    <source>
        <dbReference type="EMBL" id="KAI0093194.1"/>
    </source>
</evidence>
<protein>
    <submittedName>
        <fullName evidence="1">Uncharacterized protein</fullName>
    </submittedName>
</protein>
<gene>
    <name evidence="1" type="ORF">BDY19DRAFT_922582</name>
</gene>
<name>A0ACB8UFZ8_9APHY</name>
<keyword evidence="2" id="KW-1185">Reference proteome</keyword>
<evidence type="ECO:0000313" key="2">
    <source>
        <dbReference type="Proteomes" id="UP001055072"/>
    </source>
</evidence>
<organism evidence="1 2">
    <name type="scientific">Irpex rosettiformis</name>
    <dbReference type="NCBI Taxonomy" id="378272"/>
    <lineage>
        <taxon>Eukaryota</taxon>
        <taxon>Fungi</taxon>
        <taxon>Dikarya</taxon>
        <taxon>Basidiomycota</taxon>
        <taxon>Agaricomycotina</taxon>
        <taxon>Agaricomycetes</taxon>
        <taxon>Polyporales</taxon>
        <taxon>Irpicaceae</taxon>
        <taxon>Irpex</taxon>
    </lineage>
</organism>
<dbReference type="Proteomes" id="UP001055072">
    <property type="component" value="Unassembled WGS sequence"/>
</dbReference>
<reference evidence="1" key="1">
    <citation type="journal article" date="2021" name="Environ. Microbiol.">
        <title>Gene family expansions and transcriptome signatures uncover fungal adaptations to wood decay.</title>
        <authorList>
            <person name="Hage H."/>
            <person name="Miyauchi S."/>
            <person name="Viragh M."/>
            <person name="Drula E."/>
            <person name="Min B."/>
            <person name="Chaduli D."/>
            <person name="Navarro D."/>
            <person name="Favel A."/>
            <person name="Norest M."/>
            <person name="Lesage-Meessen L."/>
            <person name="Balint B."/>
            <person name="Merenyi Z."/>
            <person name="de Eugenio L."/>
            <person name="Morin E."/>
            <person name="Martinez A.T."/>
            <person name="Baldrian P."/>
            <person name="Stursova M."/>
            <person name="Martinez M.J."/>
            <person name="Novotny C."/>
            <person name="Magnuson J.K."/>
            <person name="Spatafora J.W."/>
            <person name="Maurice S."/>
            <person name="Pangilinan J."/>
            <person name="Andreopoulos W."/>
            <person name="LaButti K."/>
            <person name="Hundley H."/>
            <person name="Na H."/>
            <person name="Kuo A."/>
            <person name="Barry K."/>
            <person name="Lipzen A."/>
            <person name="Henrissat B."/>
            <person name="Riley R."/>
            <person name="Ahrendt S."/>
            <person name="Nagy L.G."/>
            <person name="Grigoriev I.V."/>
            <person name="Martin F."/>
            <person name="Rosso M.N."/>
        </authorList>
    </citation>
    <scope>NUCLEOTIDE SEQUENCE</scope>
    <source>
        <strain evidence="1">CBS 384.51</strain>
    </source>
</reference>
<sequence>MFDKRILVLVGAVGYTSAQSISAGCTAGFAGLALNSNAGCLNIVGLTGVATAASSNTSLVDPINTWLGGFCSQATCSNATLATVVNTLTSDCQSELTQLGFQNVSSAELTTLVQQFFPVVKQVGCLKDDANNTLCVTETLKKYESTNGTLTLSALNTLLLSLENSSSAPSVPSSVECSSCTKQAFNIINQQVPGALNSATQQNLQQTCGADFTSEFLIICVSKFVRQVGLLLRCVLYIDGQTPSGISSTANTAIQGSSNSSSSAVMAYIPGAALSMVFTAVSLFTFAA</sequence>
<comment type="caution">
    <text evidence="1">The sequence shown here is derived from an EMBL/GenBank/DDBJ whole genome shotgun (WGS) entry which is preliminary data.</text>
</comment>
<dbReference type="EMBL" id="MU274902">
    <property type="protein sequence ID" value="KAI0093194.1"/>
    <property type="molecule type" value="Genomic_DNA"/>
</dbReference>